<dbReference type="Pfam" id="PF00732">
    <property type="entry name" value="GMC_oxred_N"/>
    <property type="match status" value="1"/>
</dbReference>
<dbReference type="GO" id="GO:0016614">
    <property type="term" value="F:oxidoreductase activity, acting on CH-OH group of donors"/>
    <property type="evidence" value="ECO:0007669"/>
    <property type="project" value="InterPro"/>
</dbReference>
<feature type="domain" description="Glucose-methanol-choline oxidoreductase N-terminal" evidence="8">
    <location>
        <begin position="259"/>
        <end position="273"/>
    </location>
</feature>
<evidence type="ECO:0000259" key="7">
    <source>
        <dbReference type="PROSITE" id="PS00623"/>
    </source>
</evidence>
<keyword evidence="4 5" id="KW-0274">FAD</keyword>
<dbReference type="GO" id="GO:0050660">
    <property type="term" value="F:flavin adenine dinucleotide binding"/>
    <property type="evidence" value="ECO:0007669"/>
    <property type="project" value="InterPro"/>
</dbReference>
<evidence type="ECO:0000256" key="3">
    <source>
        <dbReference type="ARBA" id="ARBA00022630"/>
    </source>
</evidence>
<dbReference type="STRING" id="188906.SAMN04488526_2828"/>
<dbReference type="InterPro" id="IPR000172">
    <property type="entry name" value="GMC_OxRdtase_N"/>
</dbReference>
<dbReference type="Gene3D" id="3.30.410.40">
    <property type="match status" value="1"/>
</dbReference>
<dbReference type="InterPro" id="IPR007867">
    <property type="entry name" value="GMC_OxRtase_C"/>
</dbReference>
<name>A0A1H7QLQ3_9RHOB</name>
<dbReference type="PANTHER" id="PTHR11552:SF147">
    <property type="entry name" value="CHOLINE DEHYDROGENASE, MITOCHONDRIAL"/>
    <property type="match status" value="1"/>
</dbReference>
<feature type="binding site" evidence="5">
    <location>
        <begin position="96"/>
        <end position="99"/>
    </location>
    <ligand>
        <name>FAD</name>
        <dbReference type="ChEBI" id="CHEBI:57692"/>
    </ligand>
</feature>
<feature type="binding site" evidence="5">
    <location>
        <position position="88"/>
    </location>
    <ligand>
        <name>FAD</name>
        <dbReference type="ChEBI" id="CHEBI:57692"/>
    </ligand>
</feature>
<sequence length="543" mass="58589">MIRSNSDVADVVIVGAGSAGCVLAARLSDRTDLSVTILEAGGSDRSLWVHMPIGYGGAFYHPQLNWRYYTEPDPGLGGRRAYWPRGRVVGGSSSINAMVFVRGHAADYDSWAAAGCTGWAYADVLPAFRRLETWAGGESRWRGGSGPIHVRDMTRAAHPLSHAFVTAGAALGHARNPDFNGADQEGVGINQITVRDGWRSSAATGYLTPALRRPNLRLLRDATATRILFEGSRAVGVEFLRGGRLGRVMARREVILSAGAIGSPQLLQLSGVGDPDRLRPLGIDVVSAAPSVGRNLQDHVGYDLVFEATVPTLNATLGPLWARGRAGLTWLMTRDGPLSLSVNQAGGFVRGDTGRTRPNLQLYFSPLSYTRATPGRRRLTMPDVFPGFMIGVSNCHPKSRGWLHIRSADPQDRPELHAGYYSAPEDMDEMLDAVPIMRAIAARPELSRYTRRELTPGRDMMDRDALETFIRETTTSVYHQCGTCAMGANAASGAVVDPRLRVHGLEGLRVADASIMPLIPAGNLNAPCLMIGERAAEMVSADL</sequence>
<accession>A0A1H7QLQ3</accession>
<evidence type="ECO:0000256" key="1">
    <source>
        <dbReference type="ARBA" id="ARBA00001974"/>
    </source>
</evidence>
<dbReference type="Proteomes" id="UP000199283">
    <property type="component" value="Unassembled WGS sequence"/>
</dbReference>
<evidence type="ECO:0000256" key="4">
    <source>
        <dbReference type="ARBA" id="ARBA00022827"/>
    </source>
</evidence>
<comment type="cofactor">
    <cofactor evidence="1 5">
        <name>FAD</name>
        <dbReference type="ChEBI" id="CHEBI:57692"/>
    </cofactor>
</comment>
<keyword evidence="3 6" id="KW-0285">Flavoprotein</keyword>
<dbReference type="SUPFAM" id="SSF54373">
    <property type="entry name" value="FAD-linked reductases, C-terminal domain"/>
    <property type="match status" value="1"/>
</dbReference>
<protein>
    <submittedName>
        <fullName evidence="9">Choline dehydrogenase</fullName>
    </submittedName>
</protein>
<dbReference type="PROSITE" id="PS00624">
    <property type="entry name" value="GMC_OXRED_2"/>
    <property type="match status" value="1"/>
</dbReference>
<dbReference type="AlphaFoldDB" id="A0A1H7QLQ3"/>
<reference evidence="9 10" key="1">
    <citation type="submission" date="2016-10" db="EMBL/GenBank/DDBJ databases">
        <authorList>
            <person name="de Groot N.N."/>
        </authorList>
    </citation>
    <scope>NUCLEOTIDE SEQUENCE [LARGE SCALE GENOMIC DNA]</scope>
    <source>
        <strain evidence="9 10">DSM 14858</strain>
    </source>
</reference>
<evidence type="ECO:0000313" key="9">
    <source>
        <dbReference type="EMBL" id="SEL48555.1"/>
    </source>
</evidence>
<organism evidence="9 10">
    <name type="scientific">Jannaschia helgolandensis</name>
    <dbReference type="NCBI Taxonomy" id="188906"/>
    <lineage>
        <taxon>Bacteria</taxon>
        <taxon>Pseudomonadati</taxon>
        <taxon>Pseudomonadota</taxon>
        <taxon>Alphaproteobacteria</taxon>
        <taxon>Rhodobacterales</taxon>
        <taxon>Roseobacteraceae</taxon>
        <taxon>Jannaschia</taxon>
    </lineage>
</organism>
<evidence type="ECO:0000256" key="5">
    <source>
        <dbReference type="PIRSR" id="PIRSR000137-2"/>
    </source>
</evidence>
<dbReference type="EMBL" id="FNZQ01000005">
    <property type="protein sequence ID" value="SEL48555.1"/>
    <property type="molecule type" value="Genomic_DNA"/>
</dbReference>
<proteinExistence type="inferred from homology"/>
<comment type="similarity">
    <text evidence="2 6">Belongs to the GMC oxidoreductase family.</text>
</comment>
<dbReference type="PROSITE" id="PS51257">
    <property type="entry name" value="PROKAR_LIPOPROTEIN"/>
    <property type="match status" value="1"/>
</dbReference>
<dbReference type="Pfam" id="PF05199">
    <property type="entry name" value="GMC_oxred_C"/>
    <property type="match status" value="1"/>
</dbReference>
<feature type="domain" description="Glucose-methanol-choline oxidoreductase N-terminal" evidence="7">
    <location>
        <begin position="86"/>
        <end position="109"/>
    </location>
</feature>
<dbReference type="Gene3D" id="3.50.50.60">
    <property type="entry name" value="FAD/NAD(P)-binding domain"/>
    <property type="match status" value="1"/>
</dbReference>
<dbReference type="PANTHER" id="PTHR11552">
    <property type="entry name" value="GLUCOSE-METHANOL-CHOLINE GMC OXIDOREDUCTASE"/>
    <property type="match status" value="1"/>
</dbReference>
<evidence type="ECO:0000256" key="6">
    <source>
        <dbReference type="RuleBase" id="RU003968"/>
    </source>
</evidence>
<dbReference type="InterPro" id="IPR012132">
    <property type="entry name" value="GMC_OxRdtase"/>
</dbReference>
<keyword evidence="10" id="KW-1185">Reference proteome</keyword>
<dbReference type="SUPFAM" id="SSF51905">
    <property type="entry name" value="FAD/NAD(P)-binding domain"/>
    <property type="match status" value="1"/>
</dbReference>
<evidence type="ECO:0000313" key="10">
    <source>
        <dbReference type="Proteomes" id="UP000199283"/>
    </source>
</evidence>
<dbReference type="RefSeq" id="WP_245737620.1">
    <property type="nucleotide sequence ID" value="NZ_FNZQ01000005.1"/>
</dbReference>
<dbReference type="InterPro" id="IPR036188">
    <property type="entry name" value="FAD/NAD-bd_sf"/>
</dbReference>
<gene>
    <name evidence="9" type="ORF">SAMN04488526_2828</name>
</gene>
<evidence type="ECO:0000259" key="8">
    <source>
        <dbReference type="PROSITE" id="PS00624"/>
    </source>
</evidence>
<evidence type="ECO:0000256" key="2">
    <source>
        <dbReference type="ARBA" id="ARBA00010790"/>
    </source>
</evidence>
<dbReference type="PROSITE" id="PS00623">
    <property type="entry name" value="GMC_OXRED_1"/>
    <property type="match status" value="1"/>
</dbReference>
<dbReference type="PIRSF" id="PIRSF000137">
    <property type="entry name" value="Alcohol_oxidase"/>
    <property type="match status" value="1"/>
</dbReference>